<comment type="caution">
    <text evidence="2">The sequence shown here is derived from an EMBL/GenBank/DDBJ whole genome shotgun (WGS) entry which is preliminary data.</text>
</comment>
<dbReference type="Proteomes" id="UP001497382">
    <property type="component" value="Unassembled WGS sequence"/>
</dbReference>
<keyword evidence="1" id="KW-0812">Transmembrane</keyword>
<sequence length="103" mass="12036">MFHITTSWDLVNRKQSQRAEIEMGTYPVRDESNQSDTSSEGDLRYIILDNFDTKPKPEVKYIFIERYRVQPPINKYSISLFLLGMVFFGLTVTAAMVWMETTS</sequence>
<reference evidence="2 3" key="1">
    <citation type="submission" date="2024-04" db="EMBL/GenBank/DDBJ databases">
        <authorList>
            <person name="Rising A."/>
            <person name="Reimegard J."/>
            <person name="Sonavane S."/>
            <person name="Akerstrom W."/>
            <person name="Nylinder S."/>
            <person name="Hedman E."/>
            <person name="Kallberg Y."/>
        </authorList>
    </citation>
    <scope>NUCLEOTIDE SEQUENCE [LARGE SCALE GENOMIC DNA]</scope>
</reference>
<evidence type="ECO:0000313" key="3">
    <source>
        <dbReference type="Proteomes" id="UP001497382"/>
    </source>
</evidence>
<keyword evidence="1" id="KW-1133">Transmembrane helix</keyword>
<accession>A0AAV1ZA32</accession>
<proteinExistence type="predicted"/>
<dbReference type="AlphaFoldDB" id="A0AAV1ZA32"/>
<keyword evidence="1" id="KW-0472">Membrane</keyword>
<keyword evidence="3" id="KW-1185">Reference proteome</keyword>
<evidence type="ECO:0000256" key="1">
    <source>
        <dbReference type="SAM" id="Phobius"/>
    </source>
</evidence>
<evidence type="ECO:0000313" key="2">
    <source>
        <dbReference type="EMBL" id="CAL1267966.1"/>
    </source>
</evidence>
<feature type="transmembrane region" description="Helical" evidence="1">
    <location>
        <begin position="76"/>
        <end position="99"/>
    </location>
</feature>
<gene>
    <name evidence="2" type="ORF">LARSCL_LOCUS3922</name>
</gene>
<protein>
    <submittedName>
        <fullName evidence="2">Uncharacterized protein</fullName>
    </submittedName>
</protein>
<organism evidence="2 3">
    <name type="scientific">Larinioides sclopetarius</name>
    <dbReference type="NCBI Taxonomy" id="280406"/>
    <lineage>
        <taxon>Eukaryota</taxon>
        <taxon>Metazoa</taxon>
        <taxon>Ecdysozoa</taxon>
        <taxon>Arthropoda</taxon>
        <taxon>Chelicerata</taxon>
        <taxon>Arachnida</taxon>
        <taxon>Araneae</taxon>
        <taxon>Araneomorphae</taxon>
        <taxon>Entelegynae</taxon>
        <taxon>Araneoidea</taxon>
        <taxon>Araneidae</taxon>
        <taxon>Larinioides</taxon>
    </lineage>
</organism>
<name>A0AAV1ZA32_9ARAC</name>
<dbReference type="EMBL" id="CAXIEN010000031">
    <property type="protein sequence ID" value="CAL1267966.1"/>
    <property type="molecule type" value="Genomic_DNA"/>
</dbReference>